<dbReference type="EMBL" id="CM029039">
    <property type="protein sequence ID" value="KAG2641624.1"/>
    <property type="molecule type" value="Genomic_DNA"/>
</dbReference>
<name>A0A8T0W8F4_PANVG</name>
<evidence type="ECO:0000313" key="3">
    <source>
        <dbReference type="Proteomes" id="UP000823388"/>
    </source>
</evidence>
<comment type="caution">
    <text evidence="2">The sequence shown here is derived from an EMBL/GenBank/DDBJ whole genome shotgun (WGS) entry which is preliminary data.</text>
</comment>
<organism evidence="2 3">
    <name type="scientific">Panicum virgatum</name>
    <name type="common">Blackwell switchgrass</name>
    <dbReference type="NCBI Taxonomy" id="38727"/>
    <lineage>
        <taxon>Eukaryota</taxon>
        <taxon>Viridiplantae</taxon>
        <taxon>Streptophyta</taxon>
        <taxon>Embryophyta</taxon>
        <taxon>Tracheophyta</taxon>
        <taxon>Spermatophyta</taxon>
        <taxon>Magnoliopsida</taxon>
        <taxon>Liliopsida</taxon>
        <taxon>Poales</taxon>
        <taxon>Poaceae</taxon>
        <taxon>PACMAD clade</taxon>
        <taxon>Panicoideae</taxon>
        <taxon>Panicodae</taxon>
        <taxon>Paniceae</taxon>
        <taxon>Panicinae</taxon>
        <taxon>Panicum</taxon>
        <taxon>Panicum sect. Hiantes</taxon>
    </lineage>
</organism>
<gene>
    <name evidence="2" type="ORF">PVAP13_2KG119358</name>
</gene>
<feature type="region of interest" description="Disordered" evidence="1">
    <location>
        <begin position="112"/>
        <end position="151"/>
    </location>
</feature>
<feature type="compositionally biased region" description="Polar residues" evidence="1">
    <location>
        <begin position="117"/>
        <end position="133"/>
    </location>
</feature>
<accession>A0A8T0W8F4</accession>
<reference evidence="2" key="1">
    <citation type="submission" date="2020-05" db="EMBL/GenBank/DDBJ databases">
        <title>WGS assembly of Panicum virgatum.</title>
        <authorList>
            <person name="Lovell J.T."/>
            <person name="Jenkins J."/>
            <person name="Shu S."/>
            <person name="Juenger T.E."/>
            <person name="Schmutz J."/>
        </authorList>
    </citation>
    <scope>NUCLEOTIDE SEQUENCE</scope>
    <source>
        <strain evidence="2">AP13</strain>
    </source>
</reference>
<evidence type="ECO:0000256" key="1">
    <source>
        <dbReference type="SAM" id="MobiDB-lite"/>
    </source>
</evidence>
<dbReference type="Proteomes" id="UP000823388">
    <property type="component" value="Chromosome 2K"/>
</dbReference>
<keyword evidence="3" id="KW-1185">Reference proteome</keyword>
<evidence type="ECO:0000313" key="2">
    <source>
        <dbReference type="EMBL" id="KAG2641624.1"/>
    </source>
</evidence>
<proteinExistence type="predicted"/>
<sequence>MRRRELMLTCPQTGPRAVSAEHNSLLDGTLPGDVDDFPSEFRFANARSVRQRKITRCISNDQLQFPHPDSVTASQSRRKRKARMLASLRKDRLIRTSPRRSVRRRTTMACESAEIAESSQNPSNTFLPASNNEGSAPPSSHIPPPSAGHRRKLALIVADDNKAAIARRNSSHDSTS</sequence>
<dbReference type="AlphaFoldDB" id="A0A8T0W8F4"/>
<protein>
    <submittedName>
        <fullName evidence="2">Uncharacterized protein</fullName>
    </submittedName>
</protein>